<sequence>MRLDEQDIINAVCLNMSTRKQLEPADIEVVLHWDEELGYSAEVFWGQRSQVLIEANLLEAIEQFMFTQMGERVFRNQIKLDLEDEIVAYIET</sequence>
<dbReference type="Pfam" id="PF10850">
    <property type="entry name" value="DUF2653"/>
    <property type="match status" value="1"/>
</dbReference>
<dbReference type="RefSeq" id="WP_083038415.1">
    <property type="nucleotide sequence ID" value="NZ_CP020557.1"/>
</dbReference>
<dbReference type="Proteomes" id="UP000192727">
    <property type="component" value="Chromosome"/>
</dbReference>
<name>A0A1V0UP03_9BACL</name>
<dbReference type="AlphaFoldDB" id="A0A1V0UP03"/>
<accession>A0A1V0UP03</accession>
<evidence type="ECO:0000313" key="2">
    <source>
        <dbReference type="Proteomes" id="UP000192727"/>
    </source>
</evidence>
<reference evidence="1 2" key="1">
    <citation type="submission" date="2017-03" db="EMBL/GenBank/DDBJ databases">
        <title>Paenibacillus larvae genome sequencing.</title>
        <authorList>
            <person name="Dingman D.W."/>
        </authorList>
    </citation>
    <scope>NUCLEOTIDE SEQUENCE [LARGE SCALE GENOMIC DNA]</scope>
    <source>
        <strain evidence="1 2">SAG 10367</strain>
    </source>
</reference>
<protein>
    <recommendedName>
        <fullName evidence="3">DUF2653 domain-containing protein</fullName>
    </recommendedName>
</protein>
<evidence type="ECO:0000313" key="1">
    <source>
        <dbReference type="EMBL" id="ARF66861.1"/>
    </source>
</evidence>
<dbReference type="EMBL" id="CP020557">
    <property type="protein sequence ID" value="ARF66861.1"/>
    <property type="molecule type" value="Genomic_DNA"/>
</dbReference>
<dbReference type="InterPro" id="IPR020516">
    <property type="entry name" value="Uncharacterised_YxcD"/>
</dbReference>
<gene>
    <name evidence="1" type="ORF">B7C51_02115</name>
</gene>
<organism evidence="1 2">
    <name type="scientific">Paenibacillus larvae subsp. pulvifaciens</name>
    <dbReference type="NCBI Taxonomy" id="1477"/>
    <lineage>
        <taxon>Bacteria</taxon>
        <taxon>Bacillati</taxon>
        <taxon>Bacillota</taxon>
        <taxon>Bacilli</taxon>
        <taxon>Bacillales</taxon>
        <taxon>Paenibacillaceae</taxon>
        <taxon>Paenibacillus</taxon>
    </lineage>
</organism>
<evidence type="ECO:0008006" key="3">
    <source>
        <dbReference type="Google" id="ProtNLM"/>
    </source>
</evidence>
<proteinExistence type="predicted"/>